<evidence type="ECO:0000256" key="1">
    <source>
        <dbReference type="SAM" id="SignalP"/>
    </source>
</evidence>
<keyword evidence="1" id="KW-0732">Signal</keyword>
<dbReference type="AlphaFoldDB" id="A0AA39XTQ7"/>
<feature type="signal peptide" evidence="1">
    <location>
        <begin position="1"/>
        <end position="22"/>
    </location>
</feature>
<organism evidence="2 3">
    <name type="scientific">Cercophora newfieldiana</name>
    <dbReference type="NCBI Taxonomy" id="92897"/>
    <lineage>
        <taxon>Eukaryota</taxon>
        <taxon>Fungi</taxon>
        <taxon>Dikarya</taxon>
        <taxon>Ascomycota</taxon>
        <taxon>Pezizomycotina</taxon>
        <taxon>Sordariomycetes</taxon>
        <taxon>Sordariomycetidae</taxon>
        <taxon>Sordariales</taxon>
        <taxon>Lasiosphaeriaceae</taxon>
        <taxon>Cercophora</taxon>
    </lineage>
</organism>
<dbReference type="EMBL" id="JAULSV010000007">
    <property type="protein sequence ID" value="KAK0639954.1"/>
    <property type="molecule type" value="Genomic_DNA"/>
</dbReference>
<name>A0AA39XTQ7_9PEZI</name>
<sequence>MWVWGSSSRGLVALLVIFPSGSEPFCKTSSKLESPVWRNQSIQEYRVVQAENEPMNSAGQPMGPIQPHQDQLGKPVRLDKVVSGCHIILKVRAVDTKP</sequence>
<protein>
    <submittedName>
        <fullName evidence="2">Uncharacterized protein</fullName>
    </submittedName>
</protein>
<evidence type="ECO:0000313" key="2">
    <source>
        <dbReference type="EMBL" id="KAK0639954.1"/>
    </source>
</evidence>
<keyword evidence="3" id="KW-1185">Reference proteome</keyword>
<dbReference type="Proteomes" id="UP001174936">
    <property type="component" value="Unassembled WGS sequence"/>
</dbReference>
<gene>
    <name evidence="2" type="ORF">B0T16DRAFT_423980</name>
</gene>
<proteinExistence type="predicted"/>
<evidence type="ECO:0000313" key="3">
    <source>
        <dbReference type="Proteomes" id="UP001174936"/>
    </source>
</evidence>
<accession>A0AA39XTQ7</accession>
<reference evidence="2" key="1">
    <citation type="submission" date="2023-06" db="EMBL/GenBank/DDBJ databases">
        <title>Genome-scale phylogeny and comparative genomics of the fungal order Sordariales.</title>
        <authorList>
            <consortium name="Lawrence Berkeley National Laboratory"/>
            <person name="Hensen N."/>
            <person name="Bonometti L."/>
            <person name="Westerberg I."/>
            <person name="Brannstrom I.O."/>
            <person name="Guillou S."/>
            <person name="Cros-Aarteil S."/>
            <person name="Calhoun S."/>
            <person name="Haridas S."/>
            <person name="Kuo A."/>
            <person name="Mondo S."/>
            <person name="Pangilinan J."/>
            <person name="Riley R."/>
            <person name="Labutti K."/>
            <person name="Andreopoulos B."/>
            <person name="Lipzen A."/>
            <person name="Chen C."/>
            <person name="Yanf M."/>
            <person name="Daum C."/>
            <person name="Ng V."/>
            <person name="Clum A."/>
            <person name="Steindorff A."/>
            <person name="Ohm R."/>
            <person name="Martin F."/>
            <person name="Silar P."/>
            <person name="Natvig D."/>
            <person name="Lalanne C."/>
            <person name="Gautier V."/>
            <person name="Ament-Velasquez S.L."/>
            <person name="Kruys A."/>
            <person name="Hutchinson M.I."/>
            <person name="Powell A.J."/>
            <person name="Barry K."/>
            <person name="Miller A.N."/>
            <person name="Grigoriev I.V."/>
            <person name="Debuchy R."/>
            <person name="Gladieux P."/>
            <person name="Thoren M.H."/>
            <person name="Johannesson H."/>
        </authorList>
    </citation>
    <scope>NUCLEOTIDE SEQUENCE</scope>
    <source>
        <strain evidence="2">SMH2532-1</strain>
    </source>
</reference>
<comment type="caution">
    <text evidence="2">The sequence shown here is derived from an EMBL/GenBank/DDBJ whole genome shotgun (WGS) entry which is preliminary data.</text>
</comment>
<feature type="chain" id="PRO_5041338148" evidence="1">
    <location>
        <begin position="23"/>
        <end position="98"/>
    </location>
</feature>